<evidence type="ECO:0000256" key="1">
    <source>
        <dbReference type="SAM" id="Phobius"/>
    </source>
</evidence>
<dbReference type="Pfam" id="PF01569">
    <property type="entry name" value="PAP2"/>
    <property type="match status" value="1"/>
</dbReference>
<sequence length="313" mass="32717">MTGGSTRAAEHDVDASRARAPERRWWLLVAVGLLVVVASYVGLVLTPAGQAVENAALRGADQVAATTRTEADDALAGITVGSLAVACAIIAVVGLLRRSVPLAAAALGTVVVALLVAEALKRVVLTRPALVEASEAYTGNSFPSGHTTIALGVLAATLLLATWRSRGVVMFFVASWAVAIAGYTITAKWHRLSDTLGSAGIVLVVASLAALWLHRRGLVRRVETAGHRARIWLVVVPLALSLLVGVGLGAFLLVATGDLLDQDPVTDDNVFLAFQLLAGSGSVATALALWWSWHRLEVATPARRITRRGTSLP</sequence>
<keyword evidence="1" id="KW-0812">Transmembrane</keyword>
<dbReference type="Proteomes" id="UP000604241">
    <property type="component" value="Unassembled WGS sequence"/>
</dbReference>
<feature type="transmembrane region" description="Helical" evidence="1">
    <location>
        <begin position="168"/>
        <end position="189"/>
    </location>
</feature>
<keyword evidence="1" id="KW-1133">Transmembrane helix</keyword>
<evidence type="ECO:0000313" key="4">
    <source>
        <dbReference type="Proteomes" id="UP000604241"/>
    </source>
</evidence>
<dbReference type="RefSeq" id="WP_191783298.1">
    <property type="nucleotide sequence ID" value="NZ_JACSQV010000008.1"/>
</dbReference>
<feature type="domain" description="Phosphatidic acid phosphatase type 2/haloperoxidase" evidence="2">
    <location>
        <begin position="105"/>
        <end position="216"/>
    </location>
</feature>
<feature type="transmembrane region" description="Helical" evidence="1">
    <location>
        <begin position="102"/>
        <end position="120"/>
    </location>
</feature>
<gene>
    <name evidence="3" type="ORF">H9657_10995</name>
</gene>
<dbReference type="EMBL" id="JACSQV010000008">
    <property type="protein sequence ID" value="MBD7918798.1"/>
    <property type="molecule type" value="Genomic_DNA"/>
</dbReference>
<accession>A0ABR8QED5</accession>
<feature type="transmembrane region" description="Helical" evidence="1">
    <location>
        <begin position="233"/>
        <end position="255"/>
    </location>
</feature>
<organism evidence="3 4">
    <name type="scientific">Cellulomonas avistercoris</name>
    <dbReference type="NCBI Taxonomy" id="2762242"/>
    <lineage>
        <taxon>Bacteria</taxon>
        <taxon>Bacillati</taxon>
        <taxon>Actinomycetota</taxon>
        <taxon>Actinomycetes</taxon>
        <taxon>Micrococcales</taxon>
        <taxon>Cellulomonadaceae</taxon>
        <taxon>Cellulomonas</taxon>
    </lineage>
</organism>
<reference evidence="3 4" key="1">
    <citation type="submission" date="2020-08" db="EMBL/GenBank/DDBJ databases">
        <title>A Genomic Blueprint of the Chicken Gut Microbiome.</title>
        <authorList>
            <person name="Gilroy R."/>
            <person name="Ravi A."/>
            <person name="Getino M."/>
            <person name="Pursley I."/>
            <person name="Horton D.L."/>
            <person name="Alikhan N.-F."/>
            <person name="Baker D."/>
            <person name="Gharbi K."/>
            <person name="Hall N."/>
            <person name="Watson M."/>
            <person name="Adriaenssens E.M."/>
            <person name="Foster-Nyarko E."/>
            <person name="Jarju S."/>
            <person name="Secka A."/>
            <person name="Antonio M."/>
            <person name="Oren A."/>
            <person name="Chaudhuri R."/>
            <person name="La Ragione R.M."/>
            <person name="Hildebrand F."/>
            <person name="Pallen M.J."/>
        </authorList>
    </citation>
    <scope>NUCLEOTIDE SEQUENCE [LARGE SCALE GENOMIC DNA]</scope>
    <source>
        <strain evidence="3 4">Sa3CUA2</strain>
    </source>
</reference>
<feature type="transmembrane region" description="Helical" evidence="1">
    <location>
        <begin position="270"/>
        <end position="293"/>
    </location>
</feature>
<name>A0ABR8QED5_9CELL</name>
<dbReference type="SUPFAM" id="SSF48317">
    <property type="entry name" value="Acid phosphatase/Vanadium-dependent haloperoxidase"/>
    <property type="match status" value="1"/>
</dbReference>
<dbReference type="InterPro" id="IPR036938">
    <property type="entry name" value="PAP2/HPO_sf"/>
</dbReference>
<evidence type="ECO:0000259" key="2">
    <source>
        <dbReference type="Pfam" id="PF01569"/>
    </source>
</evidence>
<dbReference type="InterPro" id="IPR000326">
    <property type="entry name" value="PAP2/HPO"/>
</dbReference>
<protein>
    <submittedName>
        <fullName evidence="3">Phosphatase PAP2 family protein</fullName>
    </submittedName>
</protein>
<feature type="transmembrane region" description="Helical" evidence="1">
    <location>
        <begin position="195"/>
        <end position="213"/>
    </location>
</feature>
<evidence type="ECO:0000313" key="3">
    <source>
        <dbReference type="EMBL" id="MBD7918798.1"/>
    </source>
</evidence>
<comment type="caution">
    <text evidence="3">The sequence shown here is derived from an EMBL/GenBank/DDBJ whole genome shotgun (WGS) entry which is preliminary data.</text>
</comment>
<keyword evidence="1" id="KW-0472">Membrane</keyword>
<feature type="transmembrane region" description="Helical" evidence="1">
    <location>
        <begin position="140"/>
        <end position="161"/>
    </location>
</feature>
<dbReference type="Gene3D" id="1.20.144.10">
    <property type="entry name" value="Phosphatidic acid phosphatase type 2/haloperoxidase"/>
    <property type="match status" value="1"/>
</dbReference>
<feature type="transmembrane region" description="Helical" evidence="1">
    <location>
        <begin position="25"/>
        <end position="45"/>
    </location>
</feature>
<keyword evidence="4" id="KW-1185">Reference proteome</keyword>
<feature type="transmembrane region" description="Helical" evidence="1">
    <location>
        <begin position="74"/>
        <end position="95"/>
    </location>
</feature>
<proteinExistence type="predicted"/>